<feature type="compositionally biased region" description="Polar residues" evidence="2">
    <location>
        <begin position="319"/>
        <end position="334"/>
    </location>
</feature>
<dbReference type="GO" id="GO:0003676">
    <property type="term" value="F:nucleic acid binding"/>
    <property type="evidence" value="ECO:0007669"/>
    <property type="project" value="InterPro"/>
</dbReference>
<sequence>MDNGSSMTITGSEFSPEDATRIIRHIRGNTFRGACQLTRHLKRYGPPKPRCDELEEMLSDDDEILECFGEKERELKACTNYEEVGHIASRCTHTCLCGEDTHLPDECPMQKVTCFLCEGTYHVPMDCQLNLVLAKANEDQRTTRQPIRQPMAVGNNGHNYSAVSPTPTPVEANRGSNNIINVVLRSLLDPVLVDSVLNQEHAPREQPSVNCFNYLEPGNCLNKCPLPRPTTVVCRCFNCGETGHLSEGCPMPKRRYPQVTRIICSTPIPQVATTPAQRGQIETRHTRKAMYTNRHLNVQSPPQRIIVKGTVKGRIVPPTTASNPQNQHQQGKQC</sequence>
<name>A0A0E0KZT0_ORYPU</name>
<evidence type="ECO:0000313" key="5">
    <source>
        <dbReference type="Proteomes" id="UP000026962"/>
    </source>
</evidence>
<reference evidence="4" key="2">
    <citation type="submission" date="2018-05" db="EMBL/GenBank/DDBJ databases">
        <title>OpunRS2 (Oryza punctata Reference Sequence Version 2).</title>
        <authorList>
            <person name="Zhang J."/>
            <person name="Kudrna D."/>
            <person name="Lee S."/>
            <person name="Talag J."/>
            <person name="Welchert J."/>
            <person name="Wing R.A."/>
        </authorList>
    </citation>
    <scope>NUCLEOTIDE SEQUENCE [LARGE SCALE GENOMIC DNA]</scope>
</reference>
<keyword evidence="1" id="KW-0862">Zinc</keyword>
<dbReference type="GO" id="GO:0008270">
    <property type="term" value="F:zinc ion binding"/>
    <property type="evidence" value="ECO:0007669"/>
    <property type="project" value="UniProtKB-KW"/>
</dbReference>
<keyword evidence="5" id="KW-1185">Reference proteome</keyword>
<dbReference type="SUPFAM" id="SSF57756">
    <property type="entry name" value="Retrovirus zinc finger-like domains"/>
    <property type="match status" value="1"/>
</dbReference>
<dbReference type="Gramene" id="OPUNC05G06710.1">
    <property type="protein sequence ID" value="OPUNC05G06710.1"/>
    <property type="gene ID" value="OPUNC05G06710"/>
</dbReference>
<dbReference type="STRING" id="4537.A0A0E0KZT0"/>
<reference evidence="4" key="1">
    <citation type="submission" date="2015-04" db="UniProtKB">
        <authorList>
            <consortium name="EnsemblPlants"/>
        </authorList>
    </citation>
    <scope>IDENTIFICATION</scope>
</reference>
<feature type="compositionally biased region" description="Polar residues" evidence="2">
    <location>
        <begin position="156"/>
        <end position="165"/>
    </location>
</feature>
<protein>
    <recommendedName>
        <fullName evidence="3">CCHC-type domain-containing protein</fullName>
    </recommendedName>
</protein>
<dbReference type="HOGENOM" id="CLU_081981_0_0_1"/>
<feature type="region of interest" description="Disordered" evidence="2">
    <location>
        <begin position="141"/>
        <end position="170"/>
    </location>
</feature>
<dbReference type="AlphaFoldDB" id="A0A0E0KZT0"/>
<feature type="region of interest" description="Disordered" evidence="2">
    <location>
        <begin position="315"/>
        <end position="334"/>
    </location>
</feature>
<keyword evidence="1" id="KW-0863">Zinc-finger</keyword>
<accession>A0A0E0KZT0</accession>
<proteinExistence type="predicted"/>
<feature type="domain" description="CCHC-type" evidence="3">
    <location>
        <begin position="235"/>
        <end position="250"/>
    </location>
</feature>
<organism evidence="4">
    <name type="scientific">Oryza punctata</name>
    <name type="common">Red rice</name>
    <dbReference type="NCBI Taxonomy" id="4537"/>
    <lineage>
        <taxon>Eukaryota</taxon>
        <taxon>Viridiplantae</taxon>
        <taxon>Streptophyta</taxon>
        <taxon>Embryophyta</taxon>
        <taxon>Tracheophyta</taxon>
        <taxon>Spermatophyta</taxon>
        <taxon>Magnoliopsida</taxon>
        <taxon>Liliopsida</taxon>
        <taxon>Poales</taxon>
        <taxon>Poaceae</taxon>
        <taxon>BOP clade</taxon>
        <taxon>Oryzoideae</taxon>
        <taxon>Oryzeae</taxon>
        <taxon>Oryzinae</taxon>
        <taxon>Oryza</taxon>
    </lineage>
</organism>
<dbReference type="PROSITE" id="PS50158">
    <property type="entry name" value="ZF_CCHC"/>
    <property type="match status" value="1"/>
</dbReference>
<evidence type="ECO:0000259" key="3">
    <source>
        <dbReference type="PROSITE" id="PS50158"/>
    </source>
</evidence>
<evidence type="ECO:0000313" key="4">
    <source>
        <dbReference type="EnsemblPlants" id="OPUNC05G06710.1"/>
    </source>
</evidence>
<dbReference type="Gene3D" id="4.10.60.10">
    <property type="entry name" value="Zinc finger, CCHC-type"/>
    <property type="match status" value="1"/>
</dbReference>
<dbReference type="InterPro" id="IPR001878">
    <property type="entry name" value="Znf_CCHC"/>
</dbReference>
<evidence type="ECO:0000256" key="2">
    <source>
        <dbReference type="SAM" id="MobiDB-lite"/>
    </source>
</evidence>
<dbReference type="InterPro" id="IPR036875">
    <property type="entry name" value="Znf_CCHC_sf"/>
</dbReference>
<evidence type="ECO:0000256" key="1">
    <source>
        <dbReference type="PROSITE-ProRule" id="PRU00047"/>
    </source>
</evidence>
<dbReference type="SMART" id="SM00343">
    <property type="entry name" value="ZnF_C2HC"/>
    <property type="match status" value="4"/>
</dbReference>
<dbReference type="EnsemblPlants" id="OPUNC05G06710.1">
    <property type="protein sequence ID" value="OPUNC05G06710.1"/>
    <property type="gene ID" value="OPUNC05G06710"/>
</dbReference>
<dbReference type="Proteomes" id="UP000026962">
    <property type="component" value="Chromosome 5"/>
</dbReference>
<keyword evidence="1" id="KW-0479">Metal-binding</keyword>